<proteinExistence type="predicted"/>
<keyword evidence="10 11" id="KW-0472">Membrane</keyword>
<dbReference type="InterPro" id="IPR036890">
    <property type="entry name" value="HATPase_C_sf"/>
</dbReference>
<organism evidence="13 14">
    <name type="scientific">Sphingobium yanoikuyae</name>
    <name type="common">Sphingomonas yanoikuyae</name>
    <dbReference type="NCBI Taxonomy" id="13690"/>
    <lineage>
        <taxon>Bacteria</taxon>
        <taxon>Pseudomonadati</taxon>
        <taxon>Pseudomonadota</taxon>
        <taxon>Alphaproteobacteria</taxon>
        <taxon>Sphingomonadales</taxon>
        <taxon>Sphingomonadaceae</taxon>
        <taxon>Sphingobium</taxon>
    </lineage>
</organism>
<dbReference type="InterPro" id="IPR005467">
    <property type="entry name" value="His_kinase_dom"/>
</dbReference>
<keyword evidence="7" id="KW-0418">Kinase</keyword>
<feature type="domain" description="Histidine kinase" evidence="12">
    <location>
        <begin position="160"/>
        <end position="344"/>
    </location>
</feature>
<protein>
    <recommendedName>
        <fullName evidence="3">histidine kinase</fullName>
        <ecNumber evidence="3">2.7.13.3</ecNumber>
    </recommendedName>
</protein>
<dbReference type="AlphaFoldDB" id="A0A2D1R523"/>
<dbReference type="SUPFAM" id="SSF55874">
    <property type="entry name" value="ATPase domain of HSP90 chaperone/DNA topoisomerase II/histidine kinase"/>
    <property type="match status" value="1"/>
</dbReference>
<evidence type="ECO:0000313" key="13">
    <source>
        <dbReference type="EMBL" id="ATP19940.1"/>
    </source>
</evidence>
<evidence type="ECO:0000313" key="14">
    <source>
        <dbReference type="Proteomes" id="UP000037029"/>
    </source>
</evidence>
<dbReference type="SMART" id="SM00388">
    <property type="entry name" value="HisKA"/>
    <property type="match status" value="1"/>
</dbReference>
<evidence type="ECO:0000256" key="5">
    <source>
        <dbReference type="ARBA" id="ARBA00022679"/>
    </source>
</evidence>
<keyword evidence="5" id="KW-0808">Transferase</keyword>
<reference evidence="13 14" key="1">
    <citation type="submission" date="2017-04" db="EMBL/GenBank/DDBJ databases">
        <title>Characterization, genome and methylation analysis of a phthalic acid esters degrading strain Sphingobium yanoikuyae SHJ.</title>
        <authorList>
            <person name="Feng L."/>
        </authorList>
    </citation>
    <scope>NUCLEOTIDE SEQUENCE [LARGE SCALE GENOMIC DNA]</scope>
    <source>
        <strain evidence="13 14">SHJ</strain>
    </source>
</reference>
<evidence type="ECO:0000256" key="6">
    <source>
        <dbReference type="ARBA" id="ARBA00022692"/>
    </source>
</evidence>
<evidence type="ECO:0000256" key="11">
    <source>
        <dbReference type="SAM" id="Phobius"/>
    </source>
</evidence>
<comment type="catalytic activity">
    <reaction evidence="1">
        <text>ATP + protein L-histidine = ADP + protein N-phospho-L-histidine.</text>
        <dbReference type="EC" id="2.7.13.3"/>
    </reaction>
</comment>
<dbReference type="InterPro" id="IPR036097">
    <property type="entry name" value="HisK_dim/P_sf"/>
</dbReference>
<dbReference type="InterPro" id="IPR003661">
    <property type="entry name" value="HisK_dim/P_dom"/>
</dbReference>
<keyword evidence="4" id="KW-0597">Phosphoprotein</keyword>
<name>A0A2D1R523_SPHYA</name>
<dbReference type="PRINTS" id="PR00344">
    <property type="entry name" value="BCTRLSENSOR"/>
</dbReference>
<dbReference type="EMBL" id="CP020925">
    <property type="protein sequence ID" value="ATP19940.1"/>
    <property type="molecule type" value="Genomic_DNA"/>
</dbReference>
<evidence type="ECO:0000256" key="3">
    <source>
        <dbReference type="ARBA" id="ARBA00012438"/>
    </source>
</evidence>
<feature type="transmembrane region" description="Helical" evidence="11">
    <location>
        <begin position="33"/>
        <end position="53"/>
    </location>
</feature>
<dbReference type="SMART" id="SM00387">
    <property type="entry name" value="HATPase_c"/>
    <property type="match status" value="1"/>
</dbReference>
<dbReference type="PANTHER" id="PTHR45436:SF15">
    <property type="entry name" value="SENSOR HISTIDINE KINASE CUSS"/>
    <property type="match status" value="1"/>
</dbReference>
<dbReference type="CDD" id="cd00082">
    <property type="entry name" value="HisKA"/>
    <property type="match status" value="1"/>
</dbReference>
<keyword evidence="9" id="KW-0902">Two-component regulatory system</keyword>
<evidence type="ECO:0000256" key="2">
    <source>
        <dbReference type="ARBA" id="ARBA00004141"/>
    </source>
</evidence>
<keyword evidence="8 11" id="KW-1133">Transmembrane helix</keyword>
<evidence type="ECO:0000256" key="7">
    <source>
        <dbReference type="ARBA" id="ARBA00022777"/>
    </source>
</evidence>
<dbReference type="GO" id="GO:0005886">
    <property type="term" value="C:plasma membrane"/>
    <property type="evidence" value="ECO:0007669"/>
    <property type="project" value="TreeGrafter"/>
</dbReference>
<dbReference type="InterPro" id="IPR050428">
    <property type="entry name" value="TCS_sensor_his_kinase"/>
</dbReference>
<dbReference type="GO" id="GO:0000155">
    <property type="term" value="F:phosphorelay sensor kinase activity"/>
    <property type="evidence" value="ECO:0007669"/>
    <property type="project" value="InterPro"/>
</dbReference>
<dbReference type="InterPro" id="IPR004358">
    <property type="entry name" value="Sig_transdc_His_kin-like_C"/>
</dbReference>
<evidence type="ECO:0000259" key="12">
    <source>
        <dbReference type="PROSITE" id="PS50109"/>
    </source>
</evidence>
<dbReference type="Pfam" id="PF02518">
    <property type="entry name" value="HATPase_c"/>
    <property type="match status" value="1"/>
</dbReference>
<sequence length="359" mass="38838">MRSSQHAPYDQGTRLLAGRPGTVLKRLSVGHRLIGGLLLVGAIGTVSLIYAVLSEYGIPFSALLDPTMRDAASTELFDHVLIPLVVLILPMGLATTWVIRTAFEPLSKAARHIETAPTERGMQIDEADIPTEAKPFVRSINNLLHRLDASAQQQADFASDVAHELRTPLAILSLELDRREGSDGDPLKAQVSAMRRLVDQLLLLAQIDADATMPMTPEPLDLETLAEDSVSSLAATVIAQGREIAIESEGQMPMIYGHREAIGAGIRNLIENAVRATPMGGTVTIISGPGAIIRVRDQGAGLSEEKLAQLIRRHQRADHANPHGAGLGLSITHRIMSAHNGHIRTSETLRELILDFRPQ</sequence>
<dbReference type="PANTHER" id="PTHR45436">
    <property type="entry name" value="SENSOR HISTIDINE KINASE YKOH"/>
    <property type="match status" value="1"/>
</dbReference>
<comment type="subcellular location">
    <subcellularLocation>
        <location evidence="2">Membrane</location>
        <topology evidence="2">Multi-pass membrane protein</topology>
    </subcellularLocation>
</comment>
<gene>
    <name evidence="13" type="ORF">BV87_17100</name>
</gene>
<evidence type="ECO:0000256" key="4">
    <source>
        <dbReference type="ARBA" id="ARBA00022553"/>
    </source>
</evidence>
<evidence type="ECO:0000256" key="8">
    <source>
        <dbReference type="ARBA" id="ARBA00022989"/>
    </source>
</evidence>
<dbReference type="InterPro" id="IPR003594">
    <property type="entry name" value="HATPase_dom"/>
</dbReference>
<evidence type="ECO:0000256" key="1">
    <source>
        <dbReference type="ARBA" id="ARBA00000085"/>
    </source>
</evidence>
<dbReference type="Pfam" id="PF00512">
    <property type="entry name" value="HisKA"/>
    <property type="match status" value="1"/>
</dbReference>
<evidence type="ECO:0000256" key="9">
    <source>
        <dbReference type="ARBA" id="ARBA00023012"/>
    </source>
</evidence>
<dbReference type="EC" id="2.7.13.3" evidence="3"/>
<accession>A0A2D1R523</accession>
<dbReference type="PROSITE" id="PS50109">
    <property type="entry name" value="HIS_KIN"/>
    <property type="match status" value="1"/>
</dbReference>
<keyword evidence="6 11" id="KW-0812">Transmembrane</keyword>
<dbReference type="SUPFAM" id="SSF47384">
    <property type="entry name" value="Homodimeric domain of signal transducing histidine kinase"/>
    <property type="match status" value="1"/>
</dbReference>
<dbReference type="Gene3D" id="3.30.565.10">
    <property type="entry name" value="Histidine kinase-like ATPase, C-terminal domain"/>
    <property type="match status" value="1"/>
</dbReference>
<feature type="transmembrane region" description="Helical" evidence="11">
    <location>
        <begin position="80"/>
        <end position="99"/>
    </location>
</feature>
<dbReference type="Proteomes" id="UP000037029">
    <property type="component" value="Chromosome"/>
</dbReference>
<dbReference type="Gene3D" id="1.10.287.130">
    <property type="match status" value="1"/>
</dbReference>
<evidence type="ECO:0000256" key="10">
    <source>
        <dbReference type="ARBA" id="ARBA00023136"/>
    </source>
</evidence>